<evidence type="ECO:0000313" key="2">
    <source>
        <dbReference type="Proteomes" id="UP000008456"/>
    </source>
</evidence>
<keyword evidence="2" id="KW-1185">Reference proteome</keyword>
<protein>
    <submittedName>
        <fullName evidence="1">Uncharacterized protein</fullName>
    </submittedName>
</protein>
<dbReference type="EMBL" id="AP012200">
    <property type="protein sequence ID" value="BAK21888.1"/>
    <property type="molecule type" value="Genomic_DNA"/>
</dbReference>
<proteinExistence type="predicted"/>
<dbReference type="AlphaFoldDB" id="F3YBL0"/>
<accession>F3YBL0</accession>
<name>F3YBL0_MELPT</name>
<sequence length="40" mass="4553">MITIENLQVTYDHNRVALDEISLKITLVSLVQMVLANQLL</sequence>
<gene>
    <name evidence="1" type="ordered locus">MPTP_1459</name>
</gene>
<dbReference type="HOGENOM" id="CLU_3292218_0_0_9"/>
<dbReference type="Proteomes" id="UP000008456">
    <property type="component" value="Chromosome"/>
</dbReference>
<evidence type="ECO:0000313" key="1">
    <source>
        <dbReference type="EMBL" id="BAK21888.1"/>
    </source>
</evidence>
<reference key="2">
    <citation type="submission" date="2011-04" db="EMBL/GenBank/DDBJ databases">
        <title>Whole genome sequence of Melissococcus plutonius ATCC 35311.</title>
        <authorList>
            <person name="Okumura K."/>
            <person name="Arai R."/>
            <person name="Osaki M."/>
            <person name="Okura M."/>
            <person name="Kirikae T."/>
            <person name="Takamatsu D."/>
            <person name="Akiyama T."/>
        </authorList>
    </citation>
    <scope>NUCLEOTIDE SEQUENCE</scope>
    <source>
        <strain>ATCC 35311</strain>
    </source>
</reference>
<organism evidence="1 2">
    <name type="scientific">Melissococcus plutonius (strain ATCC 35311 / DSM 29964 / CIP 104052 / LMG 20360 / NCIMB 702443)</name>
    <dbReference type="NCBI Taxonomy" id="940190"/>
    <lineage>
        <taxon>Bacteria</taxon>
        <taxon>Bacillati</taxon>
        <taxon>Bacillota</taxon>
        <taxon>Bacilli</taxon>
        <taxon>Lactobacillales</taxon>
        <taxon>Enterococcaceae</taxon>
        <taxon>Melissococcus</taxon>
    </lineage>
</organism>
<dbReference type="STRING" id="940190.MPTP_1459"/>
<dbReference type="KEGG" id="mps:MPTP_1459"/>
<reference evidence="1 2" key="1">
    <citation type="journal article" date="2011" name="J. Bacteriol.">
        <title>Complete genome sequence of Melissococcus plutonius ATCC 35311.</title>
        <authorList>
            <person name="Okumura K."/>
            <person name="Arai R."/>
            <person name="Okura M."/>
            <person name="Kirikae T."/>
            <person name="Takamatsu D."/>
            <person name="Osaki M."/>
            <person name="Miyoshi-Akiyama T."/>
        </authorList>
    </citation>
    <scope>NUCLEOTIDE SEQUENCE [LARGE SCALE GENOMIC DNA]</scope>
    <source>
        <strain evidence="2">ATCC 35311 / CIP 104052 / LMG 20360 / NCIMB 702443</strain>
    </source>
</reference>